<dbReference type="AlphaFoldDB" id="A0A2R8BGW4"/>
<dbReference type="InterPro" id="IPR049591">
    <property type="entry name" value="CE4_u4-like"/>
</dbReference>
<dbReference type="Proteomes" id="UP000244880">
    <property type="component" value="Unassembled WGS sequence"/>
</dbReference>
<accession>A0A2R8BGW4</accession>
<dbReference type="EMBL" id="OMOR01000001">
    <property type="protein sequence ID" value="SPH22327.1"/>
    <property type="molecule type" value="Genomic_DNA"/>
</dbReference>
<dbReference type="Pfam" id="PF10096">
    <property type="entry name" value="DUF2334"/>
    <property type="match status" value="1"/>
</dbReference>
<dbReference type="InterPro" id="IPR018763">
    <property type="entry name" value="DUF2334"/>
</dbReference>
<evidence type="ECO:0000313" key="2">
    <source>
        <dbReference type="Proteomes" id="UP000244880"/>
    </source>
</evidence>
<dbReference type="SUPFAM" id="SSF88713">
    <property type="entry name" value="Glycoside hydrolase/deacetylase"/>
    <property type="match status" value="1"/>
</dbReference>
<protein>
    <recommendedName>
        <fullName evidence="3">Polysaccharide deacetylase</fullName>
    </recommendedName>
</protein>
<dbReference type="CDD" id="cd10928">
    <property type="entry name" value="CE4_u4"/>
    <property type="match status" value="1"/>
</dbReference>
<dbReference type="GO" id="GO:0005975">
    <property type="term" value="P:carbohydrate metabolic process"/>
    <property type="evidence" value="ECO:0007669"/>
    <property type="project" value="InterPro"/>
</dbReference>
<evidence type="ECO:0008006" key="3">
    <source>
        <dbReference type="Google" id="ProtNLM"/>
    </source>
</evidence>
<gene>
    <name evidence="1" type="ORF">ASD8599_03071</name>
</gene>
<dbReference type="RefSeq" id="WP_108829285.1">
    <property type="nucleotide sequence ID" value="NZ_OMOR01000001.1"/>
</dbReference>
<dbReference type="Gene3D" id="3.20.20.370">
    <property type="entry name" value="Glycoside hydrolase/deacetylase"/>
    <property type="match status" value="1"/>
</dbReference>
<evidence type="ECO:0000313" key="1">
    <source>
        <dbReference type="EMBL" id="SPH22327.1"/>
    </source>
</evidence>
<proteinExistence type="predicted"/>
<keyword evidence="2" id="KW-1185">Reference proteome</keyword>
<reference evidence="1 2" key="1">
    <citation type="submission" date="2018-03" db="EMBL/GenBank/DDBJ databases">
        <authorList>
            <person name="Keele B.F."/>
        </authorList>
    </citation>
    <scope>NUCLEOTIDE SEQUENCE [LARGE SCALE GENOMIC DNA]</scope>
    <source>
        <strain evidence="1 2">CECT 8599</strain>
    </source>
</reference>
<name>A0A2R8BGW4_9RHOB</name>
<dbReference type="OrthoDB" id="6086702at2"/>
<dbReference type="InterPro" id="IPR011330">
    <property type="entry name" value="Glyco_hydro/deAcase_b/a-brl"/>
</dbReference>
<sequence>MATWSDLETELALWHAGGEMPDFWWRDDDTVAHTDTLDRLLDMAETFGAPMHLAVIPQSLNPDLAPRLERAAQTYVLQHGFAHINHQPKGLRASEVGVSRDVALQIEDLRRGWAMLQDAALPNLLPVFTPPWNRIGPDTVAALPDLGFQILSAGEQRITRHPASGLLQFNCHVDPIRWKTGAVFRGTEKTLNHVVEHLAARRTGTADKDEVTGFLTHHLQTDAATWDFMEAFMERLTHNNRTKWRSLASFLT</sequence>
<organism evidence="1 2">
    <name type="scientific">Ascidiaceihabitans donghaensis</name>
    <dbReference type="NCBI Taxonomy" id="1510460"/>
    <lineage>
        <taxon>Bacteria</taxon>
        <taxon>Pseudomonadati</taxon>
        <taxon>Pseudomonadota</taxon>
        <taxon>Alphaproteobacteria</taxon>
        <taxon>Rhodobacterales</taxon>
        <taxon>Paracoccaceae</taxon>
        <taxon>Ascidiaceihabitans</taxon>
    </lineage>
</organism>